<organism evidence="1 2">
    <name type="scientific">Hypoxylon rubiginosum</name>
    <dbReference type="NCBI Taxonomy" id="110542"/>
    <lineage>
        <taxon>Eukaryota</taxon>
        <taxon>Fungi</taxon>
        <taxon>Dikarya</taxon>
        <taxon>Ascomycota</taxon>
        <taxon>Pezizomycotina</taxon>
        <taxon>Sordariomycetes</taxon>
        <taxon>Xylariomycetidae</taxon>
        <taxon>Xylariales</taxon>
        <taxon>Hypoxylaceae</taxon>
        <taxon>Hypoxylon</taxon>
    </lineage>
</organism>
<evidence type="ECO:0000313" key="1">
    <source>
        <dbReference type="EMBL" id="KAI4870152.1"/>
    </source>
</evidence>
<protein>
    <submittedName>
        <fullName evidence="1">Glycoside hydrolase family 51 protein</fullName>
    </submittedName>
</protein>
<accession>A0ACB9ZFK0</accession>
<keyword evidence="1" id="KW-0378">Hydrolase</keyword>
<proteinExistence type="predicted"/>
<sequence>MVFPKLVIQTGIFAYAVSSVTAVDISVSSTGGNATNGHQYGFLHEDINNSGDGGLYAELIRNRAFQISEGFPATLDAWHPINGVELSLKNLSIPLSDVLVTSMNVAASPEQGEVGFFNDGYWGMDVKASRKYSGSFWVKGAYSGQFTASLQSNVSGETFGTANITSQSTAGEWTEHEFELTPSKDAPNSNNSFVLTFDASGVSGGSLDFNLISLFPPTFRGRKNGMRTDIAEALEQFHPTLFRIPGGNMLEGLTNRSWWDWKNTLGPLKNRPGFTGAWGYQQTNGLGLVEYLEFAEDIGMEIVLGVYDGLSLNGDITPESQLQYYIDDALDEIEFIRGPADSKWGSVRAELGHPDPWKLQYVEVGNEDWLSGGWETFKEYRFPNFLSALNEAYPDIQVISSGSYYDGYDIPQPAGGDYHVYAEPDTLVAEFNKFDNITTPHIIGEMAAIHPNGGSGWDGPQQPFPWWGGTIGEAVSLIGYERNQDRIIGAAYAPIIRNMNRWQWAITMIQFTADTVTRSTSWYMWELMAAHTMTETLPATSQFDPLYYVAGRNNQTGGHIFKAAVYNSTDGVDVPVKLAFEGVAPGTSGELTILTGPEDPYGSNDPYTGVNVVKTSKTTIRSDKSGNFQFNLPDLSVAILDTSPATTRRWNRTTRRKT</sequence>
<dbReference type="EMBL" id="MU393425">
    <property type="protein sequence ID" value="KAI4870152.1"/>
    <property type="molecule type" value="Genomic_DNA"/>
</dbReference>
<evidence type="ECO:0000313" key="2">
    <source>
        <dbReference type="Proteomes" id="UP001497700"/>
    </source>
</evidence>
<comment type="caution">
    <text evidence="1">The sequence shown here is derived from an EMBL/GenBank/DDBJ whole genome shotgun (WGS) entry which is preliminary data.</text>
</comment>
<keyword evidence="2" id="KW-1185">Reference proteome</keyword>
<dbReference type="Proteomes" id="UP001497700">
    <property type="component" value="Unassembled WGS sequence"/>
</dbReference>
<gene>
    <name evidence="1" type="ORF">F4820DRAFT_404154</name>
</gene>
<name>A0ACB9ZFK0_9PEZI</name>
<reference evidence="1 2" key="1">
    <citation type="journal article" date="2022" name="New Phytol.">
        <title>Ecological generalism drives hyperdiversity of secondary metabolite gene clusters in xylarialean endophytes.</title>
        <authorList>
            <person name="Franco M.E.E."/>
            <person name="Wisecaver J.H."/>
            <person name="Arnold A.E."/>
            <person name="Ju Y.M."/>
            <person name="Slot J.C."/>
            <person name="Ahrendt S."/>
            <person name="Moore L.P."/>
            <person name="Eastman K.E."/>
            <person name="Scott K."/>
            <person name="Konkel Z."/>
            <person name="Mondo S.J."/>
            <person name="Kuo A."/>
            <person name="Hayes R.D."/>
            <person name="Haridas S."/>
            <person name="Andreopoulos B."/>
            <person name="Riley R."/>
            <person name="LaButti K."/>
            <person name="Pangilinan J."/>
            <person name="Lipzen A."/>
            <person name="Amirebrahimi M."/>
            <person name="Yan J."/>
            <person name="Adam C."/>
            <person name="Keymanesh K."/>
            <person name="Ng V."/>
            <person name="Louie K."/>
            <person name="Northen T."/>
            <person name="Drula E."/>
            <person name="Henrissat B."/>
            <person name="Hsieh H.M."/>
            <person name="Youens-Clark K."/>
            <person name="Lutzoni F."/>
            <person name="Miadlikowska J."/>
            <person name="Eastwood D.C."/>
            <person name="Hamelin R.C."/>
            <person name="Grigoriev I.V."/>
            <person name="U'Ren J.M."/>
        </authorList>
    </citation>
    <scope>NUCLEOTIDE SEQUENCE [LARGE SCALE GENOMIC DNA]</scope>
    <source>
        <strain evidence="1 2">CBS 119005</strain>
    </source>
</reference>